<dbReference type="Proteomes" id="UP000287651">
    <property type="component" value="Unassembled WGS sequence"/>
</dbReference>
<organism evidence="3 4">
    <name type="scientific">Ensete ventricosum</name>
    <name type="common">Abyssinian banana</name>
    <name type="synonym">Musa ensete</name>
    <dbReference type="NCBI Taxonomy" id="4639"/>
    <lineage>
        <taxon>Eukaryota</taxon>
        <taxon>Viridiplantae</taxon>
        <taxon>Streptophyta</taxon>
        <taxon>Embryophyta</taxon>
        <taxon>Tracheophyta</taxon>
        <taxon>Spermatophyta</taxon>
        <taxon>Magnoliopsida</taxon>
        <taxon>Liliopsida</taxon>
        <taxon>Zingiberales</taxon>
        <taxon>Musaceae</taxon>
        <taxon>Ensete</taxon>
    </lineage>
</organism>
<evidence type="ECO:0000256" key="1">
    <source>
        <dbReference type="SAM" id="Coils"/>
    </source>
</evidence>
<feature type="compositionally biased region" description="Basic residues" evidence="2">
    <location>
        <begin position="39"/>
        <end position="56"/>
    </location>
</feature>
<dbReference type="PANTHER" id="PTHR33223:SF10">
    <property type="entry name" value="AMINOTRANSFERASE-LIKE PLANT MOBILE DOMAIN-CONTAINING PROTEIN"/>
    <property type="match status" value="1"/>
</dbReference>
<dbReference type="EMBL" id="AMZH03017458">
    <property type="protein sequence ID" value="RRT42978.1"/>
    <property type="molecule type" value="Genomic_DNA"/>
</dbReference>
<name>A0A426XTZ6_ENSVE</name>
<protein>
    <recommendedName>
        <fullName evidence="5">Retrotransposon gag domain-containing protein</fullName>
    </recommendedName>
</protein>
<evidence type="ECO:0008006" key="5">
    <source>
        <dbReference type="Google" id="ProtNLM"/>
    </source>
</evidence>
<reference evidence="3 4" key="1">
    <citation type="journal article" date="2014" name="Agronomy (Basel)">
        <title>A Draft Genome Sequence for Ensete ventricosum, the Drought-Tolerant Tree Against Hunger.</title>
        <authorList>
            <person name="Harrison J."/>
            <person name="Moore K.A."/>
            <person name="Paszkiewicz K."/>
            <person name="Jones T."/>
            <person name="Grant M."/>
            <person name="Ambacheew D."/>
            <person name="Muzemil S."/>
            <person name="Studholme D.J."/>
        </authorList>
    </citation>
    <scope>NUCLEOTIDE SEQUENCE [LARGE SCALE GENOMIC DNA]</scope>
</reference>
<proteinExistence type="predicted"/>
<evidence type="ECO:0000313" key="3">
    <source>
        <dbReference type="EMBL" id="RRT42978.1"/>
    </source>
</evidence>
<dbReference type="AlphaFoldDB" id="A0A426XTZ6"/>
<feature type="region of interest" description="Disordered" evidence="2">
    <location>
        <begin position="37"/>
        <end position="100"/>
    </location>
</feature>
<comment type="caution">
    <text evidence="3">The sequence shown here is derived from an EMBL/GenBank/DDBJ whole genome shotgun (WGS) entry which is preliminary data.</text>
</comment>
<accession>A0A426XTZ6</accession>
<gene>
    <name evidence="3" type="ORF">B296_00021956</name>
</gene>
<evidence type="ECO:0000256" key="2">
    <source>
        <dbReference type="SAM" id="MobiDB-lite"/>
    </source>
</evidence>
<sequence>MLARVTKLAAYRASEMEASEYDTAHLLHAPLMSYDTPHHRPIPLHPHVHRTTRSRTHSSPTEPRTSHRDGRGVPWSRPASPNADWDDPSHRPLHPSTGSSADALVSGCSLADAAIGSTLVMADPRRTPWQWSTTPPPIEATIENSDASVSQSTNHSQDIMRIPLESDVVSSDSTNSVREQLRQVNQRLDEVQRDFVRSKEEVGETTKGGSPFAPEILDKPIPSSFRLPTLEPYNESIDPSEHVATFRAQMALCDTSDVLMCHTFPTTLRRPARMWYSRLKPSSISSFDNFAKEFELNFVASSSFDNFSPNP</sequence>
<feature type="coiled-coil region" evidence="1">
    <location>
        <begin position="174"/>
        <end position="201"/>
    </location>
</feature>
<keyword evidence="1" id="KW-0175">Coiled coil</keyword>
<dbReference type="PANTHER" id="PTHR33223">
    <property type="entry name" value="CCHC-TYPE DOMAIN-CONTAINING PROTEIN"/>
    <property type="match status" value="1"/>
</dbReference>
<evidence type="ECO:0000313" key="4">
    <source>
        <dbReference type="Proteomes" id="UP000287651"/>
    </source>
</evidence>